<evidence type="ECO:0000256" key="2">
    <source>
        <dbReference type="SAM" id="MobiDB-lite"/>
    </source>
</evidence>
<evidence type="ECO:0000313" key="4">
    <source>
        <dbReference type="Proteomes" id="UP001630127"/>
    </source>
</evidence>
<gene>
    <name evidence="3" type="ORF">ACH5RR_030448</name>
</gene>
<feature type="coiled-coil region" evidence="1">
    <location>
        <begin position="261"/>
        <end position="295"/>
    </location>
</feature>
<comment type="caution">
    <text evidence="3">The sequence shown here is derived from an EMBL/GenBank/DDBJ whole genome shotgun (WGS) entry which is preliminary data.</text>
</comment>
<protein>
    <submittedName>
        <fullName evidence="3">Uncharacterized protein</fullName>
    </submittedName>
</protein>
<dbReference type="Proteomes" id="UP001630127">
    <property type="component" value="Unassembled WGS sequence"/>
</dbReference>
<accession>A0ABD2YUM6</accession>
<keyword evidence="1" id="KW-0175">Coiled coil</keyword>
<keyword evidence="4" id="KW-1185">Reference proteome</keyword>
<sequence length="553" mass="61805">MDLWVVAAAAGAGYFGKHMQNLSLSEKEKLIESYSKISNLRQSEPRNILQQIREKTCPLRRLVQKGVLREPSSEQNDVLDRPLEMDQFGGHSDSLLGLASTSESARMVEDVNVLRLSSPTPGFCGRESCPHNTWGSCRLCRYKLLKSRPSGHVLQPLGSYLQKVDEHVHISLPTPLAPTMGPVLISDGNVEEDTTRDAYCACNEDSTFSSVPSSSKFESVELPKQVKGSQERTLGAFDSPGPPSGMLLFLIGLTIGKMPKIFTYRREIKKLNEQLKQAENLVQDLQEELDMKDKLTVKELAAEGSQTLSTKGPSSFSQELTVSCFEHKAEDITNYVSKMANNKKSENPYLMSEIEAELEAELERLGLNMDMERTTEFVELDSQYEVDTIQEDIKLDSLRRHYDNASKSESEEESGTTNGRTPPANYAVSPRELSIRLHEVIESRLEARIKELETALQNNQNKFHFLETQCITSLGSACRNGESLSTPESPHAHEPGCPPLETKFEEAPNCTNNGFATHLNNTEDRRSSNLVSPWEEHLSRSNGSNEDGEFDEI</sequence>
<name>A0ABD2YUM6_9GENT</name>
<reference evidence="3 4" key="1">
    <citation type="submission" date="2024-11" db="EMBL/GenBank/DDBJ databases">
        <title>A near-complete genome assembly of Cinchona calisaya.</title>
        <authorList>
            <person name="Lian D.C."/>
            <person name="Zhao X.W."/>
            <person name="Wei L."/>
        </authorList>
    </citation>
    <scope>NUCLEOTIDE SEQUENCE [LARGE SCALE GENOMIC DNA]</scope>
    <source>
        <tissue evidence="3">Nenye</tissue>
    </source>
</reference>
<dbReference type="AlphaFoldDB" id="A0ABD2YUM6"/>
<feature type="coiled-coil region" evidence="1">
    <location>
        <begin position="442"/>
        <end position="469"/>
    </location>
</feature>
<dbReference type="EMBL" id="JBJUIK010000012">
    <property type="protein sequence ID" value="KAL3511047.1"/>
    <property type="molecule type" value="Genomic_DNA"/>
</dbReference>
<evidence type="ECO:0000256" key="1">
    <source>
        <dbReference type="SAM" id="Coils"/>
    </source>
</evidence>
<proteinExistence type="predicted"/>
<dbReference type="InterPro" id="IPR040348">
    <property type="entry name" value="POLAR-like"/>
</dbReference>
<feature type="region of interest" description="Disordered" evidence="2">
    <location>
        <begin position="477"/>
        <end position="553"/>
    </location>
</feature>
<dbReference type="PANTHER" id="PTHR33476">
    <property type="entry name" value="EMB|CAB62613.1"/>
    <property type="match status" value="1"/>
</dbReference>
<organism evidence="3 4">
    <name type="scientific">Cinchona calisaya</name>
    <dbReference type="NCBI Taxonomy" id="153742"/>
    <lineage>
        <taxon>Eukaryota</taxon>
        <taxon>Viridiplantae</taxon>
        <taxon>Streptophyta</taxon>
        <taxon>Embryophyta</taxon>
        <taxon>Tracheophyta</taxon>
        <taxon>Spermatophyta</taxon>
        <taxon>Magnoliopsida</taxon>
        <taxon>eudicotyledons</taxon>
        <taxon>Gunneridae</taxon>
        <taxon>Pentapetalae</taxon>
        <taxon>asterids</taxon>
        <taxon>lamiids</taxon>
        <taxon>Gentianales</taxon>
        <taxon>Rubiaceae</taxon>
        <taxon>Cinchonoideae</taxon>
        <taxon>Cinchoneae</taxon>
        <taxon>Cinchona</taxon>
    </lineage>
</organism>
<feature type="compositionally biased region" description="Polar residues" evidence="2">
    <location>
        <begin position="509"/>
        <end position="520"/>
    </location>
</feature>
<evidence type="ECO:0000313" key="3">
    <source>
        <dbReference type="EMBL" id="KAL3511047.1"/>
    </source>
</evidence>
<feature type="region of interest" description="Disordered" evidence="2">
    <location>
        <begin position="402"/>
        <end position="429"/>
    </location>
</feature>
<dbReference type="PANTHER" id="PTHR33476:SF30">
    <property type="match status" value="1"/>
</dbReference>